<dbReference type="AlphaFoldDB" id="A0A433QHQ2"/>
<dbReference type="Proteomes" id="UP000274822">
    <property type="component" value="Unassembled WGS sequence"/>
</dbReference>
<protein>
    <submittedName>
        <fullName evidence="1">Uncharacterized protein</fullName>
    </submittedName>
</protein>
<name>A0A433QHQ2_9FUNG</name>
<keyword evidence="2" id="KW-1185">Reference proteome</keyword>
<proteinExistence type="predicted"/>
<evidence type="ECO:0000313" key="2">
    <source>
        <dbReference type="Proteomes" id="UP000274822"/>
    </source>
</evidence>
<gene>
    <name evidence="1" type="ORF">BC938DRAFT_480790</name>
</gene>
<dbReference type="EMBL" id="RBNJ01005299">
    <property type="protein sequence ID" value="RUS29325.1"/>
    <property type="molecule type" value="Genomic_DNA"/>
</dbReference>
<organism evidence="1 2">
    <name type="scientific">Jimgerdemannia flammicorona</name>
    <dbReference type="NCBI Taxonomy" id="994334"/>
    <lineage>
        <taxon>Eukaryota</taxon>
        <taxon>Fungi</taxon>
        <taxon>Fungi incertae sedis</taxon>
        <taxon>Mucoromycota</taxon>
        <taxon>Mucoromycotina</taxon>
        <taxon>Endogonomycetes</taxon>
        <taxon>Endogonales</taxon>
        <taxon>Endogonaceae</taxon>
        <taxon>Jimgerdemannia</taxon>
    </lineage>
</organism>
<sequence>MSLHFTLKARVRLTTTVSKTFPFPIRLQPIDNEVFSSYLRMDNAGYLWGGTKTHRRHCSDINGIIRLGSLEGITSISTPQTSWKIDGDDEGSTDTPSVVQEYANTDIRISLSGQDC</sequence>
<accession>A0A433QHQ2</accession>
<reference evidence="1 2" key="1">
    <citation type="journal article" date="2018" name="New Phytol.">
        <title>Phylogenomics of Endogonaceae and evolution of mycorrhizas within Mucoromycota.</title>
        <authorList>
            <person name="Chang Y."/>
            <person name="Desiro A."/>
            <person name="Na H."/>
            <person name="Sandor L."/>
            <person name="Lipzen A."/>
            <person name="Clum A."/>
            <person name="Barry K."/>
            <person name="Grigoriev I.V."/>
            <person name="Martin F.M."/>
            <person name="Stajich J.E."/>
            <person name="Smith M.E."/>
            <person name="Bonito G."/>
            <person name="Spatafora J.W."/>
        </authorList>
    </citation>
    <scope>NUCLEOTIDE SEQUENCE [LARGE SCALE GENOMIC DNA]</scope>
    <source>
        <strain evidence="1 2">AD002</strain>
    </source>
</reference>
<evidence type="ECO:0000313" key="1">
    <source>
        <dbReference type="EMBL" id="RUS29325.1"/>
    </source>
</evidence>
<comment type="caution">
    <text evidence="1">The sequence shown here is derived from an EMBL/GenBank/DDBJ whole genome shotgun (WGS) entry which is preliminary data.</text>
</comment>